<accession>A0A450ZAW7</accession>
<dbReference type="AlphaFoldDB" id="A0A450ZAW7"/>
<proteinExistence type="predicted"/>
<dbReference type="EMBL" id="CAADFS010000123">
    <property type="protein sequence ID" value="VFK50912.1"/>
    <property type="molecule type" value="Genomic_DNA"/>
</dbReference>
<reference evidence="1" key="1">
    <citation type="submission" date="2019-02" db="EMBL/GenBank/DDBJ databases">
        <authorList>
            <person name="Gruber-Vodicka R. H."/>
            <person name="Seah K. B. B."/>
        </authorList>
    </citation>
    <scope>NUCLEOTIDE SEQUENCE</scope>
    <source>
        <strain evidence="1">BECK_BZ123</strain>
    </source>
</reference>
<organism evidence="1">
    <name type="scientific">Candidatus Kentrum sp. TC</name>
    <dbReference type="NCBI Taxonomy" id="2126339"/>
    <lineage>
        <taxon>Bacteria</taxon>
        <taxon>Pseudomonadati</taxon>
        <taxon>Pseudomonadota</taxon>
        <taxon>Gammaproteobacteria</taxon>
        <taxon>Candidatus Kentrum</taxon>
    </lineage>
</organism>
<gene>
    <name evidence="1" type="ORF">BECKTC1821D_GA0114238_112310</name>
</gene>
<protein>
    <submittedName>
        <fullName evidence="1">Uncharacterized protein</fullName>
    </submittedName>
</protein>
<sequence>MNKYNAKDSKASSNSVETSNCINYLVGGKKMKWNTAVTLVWMYIRWHRRFGCRSGSPPVSG</sequence>
<evidence type="ECO:0000313" key="1">
    <source>
        <dbReference type="EMBL" id="VFK50912.1"/>
    </source>
</evidence>
<name>A0A450ZAW7_9GAMM</name>